<organism evidence="2 3">
    <name type="scientific">Circinella minor</name>
    <dbReference type="NCBI Taxonomy" id="1195481"/>
    <lineage>
        <taxon>Eukaryota</taxon>
        <taxon>Fungi</taxon>
        <taxon>Fungi incertae sedis</taxon>
        <taxon>Mucoromycota</taxon>
        <taxon>Mucoromycotina</taxon>
        <taxon>Mucoromycetes</taxon>
        <taxon>Mucorales</taxon>
        <taxon>Lichtheimiaceae</taxon>
        <taxon>Circinella</taxon>
    </lineage>
</organism>
<evidence type="ECO:0000313" key="2">
    <source>
        <dbReference type="EMBL" id="KAG2220020.1"/>
    </source>
</evidence>
<sequence>MGCCFSQTDKTTVYEVTLDANGVARRCPTGKGTHFIHVNQDYETHLEEKKYEIIQQPNKENNIDNNPISKPTQVHQQTRFPFLPANRMNANTRIAPSPVNDNNNDDDANHERRTTFS</sequence>
<reference evidence="2 3" key="1">
    <citation type="submission" date="2020-12" db="EMBL/GenBank/DDBJ databases">
        <title>Metabolic potential, ecology and presence of endohyphal bacteria is reflected in genomic diversity of Mucoromycotina.</title>
        <authorList>
            <person name="Muszewska A."/>
            <person name="Okrasinska A."/>
            <person name="Steczkiewicz K."/>
            <person name="Drgas O."/>
            <person name="Orlowska M."/>
            <person name="Perlinska-Lenart U."/>
            <person name="Aleksandrzak-Piekarczyk T."/>
            <person name="Szatraj K."/>
            <person name="Zielenkiewicz U."/>
            <person name="Pilsyk S."/>
            <person name="Malc E."/>
            <person name="Mieczkowski P."/>
            <person name="Kruszewska J.S."/>
            <person name="Biernat P."/>
            <person name="Pawlowska J."/>
        </authorList>
    </citation>
    <scope>NUCLEOTIDE SEQUENCE [LARGE SCALE GENOMIC DNA]</scope>
    <source>
        <strain evidence="2 3">CBS 142.35</strain>
    </source>
</reference>
<keyword evidence="3" id="KW-1185">Reference proteome</keyword>
<name>A0A8H7S0K6_9FUNG</name>
<evidence type="ECO:0000256" key="1">
    <source>
        <dbReference type="SAM" id="MobiDB-lite"/>
    </source>
</evidence>
<accession>A0A8H7S0K6</accession>
<proteinExistence type="predicted"/>
<comment type="caution">
    <text evidence="2">The sequence shown here is derived from an EMBL/GenBank/DDBJ whole genome shotgun (WGS) entry which is preliminary data.</text>
</comment>
<dbReference type="AlphaFoldDB" id="A0A8H7S0K6"/>
<gene>
    <name evidence="2" type="ORF">INT45_010388</name>
</gene>
<protein>
    <submittedName>
        <fullName evidence="2">Uncharacterized protein</fullName>
    </submittedName>
</protein>
<dbReference type="Proteomes" id="UP000646827">
    <property type="component" value="Unassembled WGS sequence"/>
</dbReference>
<dbReference type="OrthoDB" id="2366000at2759"/>
<evidence type="ECO:0000313" key="3">
    <source>
        <dbReference type="Proteomes" id="UP000646827"/>
    </source>
</evidence>
<dbReference type="EMBL" id="JAEPRB010000155">
    <property type="protein sequence ID" value="KAG2220020.1"/>
    <property type="molecule type" value="Genomic_DNA"/>
</dbReference>
<feature type="compositionally biased region" description="Basic and acidic residues" evidence="1">
    <location>
        <begin position="107"/>
        <end position="117"/>
    </location>
</feature>
<feature type="region of interest" description="Disordered" evidence="1">
    <location>
        <begin position="89"/>
        <end position="117"/>
    </location>
</feature>